<comment type="caution">
    <text evidence="2">The sequence shown here is derived from an EMBL/GenBank/DDBJ whole genome shotgun (WGS) entry which is preliminary data.</text>
</comment>
<feature type="region of interest" description="Disordered" evidence="1">
    <location>
        <begin position="71"/>
        <end position="107"/>
    </location>
</feature>
<feature type="region of interest" description="Disordered" evidence="1">
    <location>
        <begin position="1"/>
        <end position="22"/>
    </location>
</feature>
<proteinExistence type="predicted"/>
<accession>A0AAV4AI20</accession>
<organism evidence="2 3">
    <name type="scientific">Plakobranchus ocellatus</name>
    <dbReference type="NCBI Taxonomy" id="259542"/>
    <lineage>
        <taxon>Eukaryota</taxon>
        <taxon>Metazoa</taxon>
        <taxon>Spiralia</taxon>
        <taxon>Lophotrochozoa</taxon>
        <taxon>Mollusca</taxon>
        <taxon>Gastropoda</taxon>
        <taxon>Heterobranchia</taxon>
        <taxon>Euthyneura</taxon>
        <taxon>Panpulmonata</taxon>
        <taxon>Sacoglossa</taxon>
        <taxon>Placobranchoidea</taxon>
        <taxon>Plakobranchidae</taxon>
        <taxon>Plakobranchus</taxon>
    </lineage>
</organism>
<evidence type="ECO:0000313" key="2">
    <source>
        <dbReference type="EMBL" id="GFO06892.1"/>
    </source>
</evidence>
<protein>
    <submittedName>
        <fullName evidence="2">Uncharacterized protein</fullName>
    </submittedName>
</protein>
<dbReference type="EMBL" id="BLXT01003822">
    <property type="protein sequence ID" value="GFO06892.1"/>
    <property type="molecule type" value="Genomic_DNA"/>
</dbReference>
<name>A0AAV4AI20_9GAST</name>
<dbReference type="AlphaFoldDB" id="A0AAV4AI20"/>
<evidence type="ECO:0000256" key="1">
    <source>
        <dbReference type="SAM" id="MobiDB-lite"/>
    </source>
</evidence>
<keyword evidence="3" id="KW-1185">Reference proteome</keyword>
<dbReference type="Proteomes" id="UP000735302">
    <property type="component" value="Unassembled WGS sequence"/>
</dbReference>
<gene>
    <name evidence="2" type="ORF">PoB_003339700</name>
</gene>
<sequence length="107" mass="12291">MGPCRSQGGLKATVPPTPPDAMKKKMKVIKAATQEIKTTSSYLYRNVSQLGLAIFSFQHVTVPRLCKQWQTKREEEGGRRNREAEEGRWWWKKGTGEGRKGREKEEK</sequence>
<reference evidence="2 3" key="1">
    <citation type="journal article" date="2021" name="Elife">
        <title>Chloroplast acquisition without the gene transfer in kleptoplastic sea slugs, Plakobranchus ocellatus.</title>
        <authorList>
            <person name="Maeda T."/>
            <person name="Takahashi S."/>
            <person name="Yoshida T."/>
            <person name="Shimamura S."/>
            <person name="Takaki Y."/>
            <person name="Nagai Y."/>
            <person name="Toyoda A."/>
            <person name="Suzuki Y."/>
            <person name="Arimoto A."/>
            <person name="Ishii H."/>
            <person name="Satoh N."/>
            <person name="Nishiyama T."/>
            <person name="Hasebe M."/>
            <person name="Maruyama T."/>
            <person name="Minagawa J."/>
            <person name="Obokata J."/>
            <person name="Shigenobu S."/>
        </authorList>
    </citation>
    <scope>NUCLEOTIDE SEQUENCE [LARGE SCALE GENOMIC DNA]</scope>
</reference>
<evidence type="ECO:0000313" key="3">
    <source>
        <dbReference type="Proteomes" id="UP000735302"/>
    </source>
</evidence>